<evidence type="ECO:0008006" key="5">
    <source>
        <dbReference type="Google" id="ProtNLM"/>
    </source>
</evidence>
<accession>A0AAE4CM91</accession>
<sequence>MNTRHGNADGPDDIDAAFAEIVAELERDTPLPRWPTGDTRTEESGTADPASFPADESEADEPHGPRNWSPPEEDEGHFEPPDPPPLPAPKAGTVGGIVLIMLGVGLLVVPGLAGWLGTIALPAGLISISAGIGWLLLRIRPTPPDSAWDDGAQL</sequence>
<dbReference type="RefSeq" id="WP_310275184.1">
    <property type="nucleotide sequence ID" value="NZ_JAVDXW010000001.1"/>
</dbReference>
<dbReference type="AlphaFoldDB" id="A0AAE4CM91"/>
<evidence type="ECO:0000256" key="1">
    <source>
        <dbReference type="SAM" id="MobiDB-lite"/>
    </source>
</evidence>
<reference evidence="3" key="1">
    <citation type="submission" date="2023-07" db="EMBL/GenBank/DDBJ databases">
        <title>Sequencing the genomes of 1000 actinobacteria strains.</title>
        <authorList>
            <person name="Klenk H.-P."/>
        </authorList>
    </citation>
    <scope>NUCLEOTIDE SEQUENCE</scope>
    <source>
        <strain evidence="3">DSM 45977</strain>
    </source>
</reference>
<feature type="transmembrane region" description="Helical" evidence="2">
    <location>
        <begin position="94"/>
        <end position="113"/>
    </location>
</feature>
<keyword evidence="4" id="KW-1185">Reference proteome</keyword>
<keyword evidence="2" id="KW-1133">Transmembrane helix</keyword>
<evidence type="ECO:0000313" key="4">
    <source>
        <dbReference type="Proteomes" id="UP001180845"/>
    </source>
</evidence>
<feature type="region of interest" description="Disordered" evidence="1">
    <location>
        <begin position="1"/>
        <end position="91"/>
    </location>
</feature>
<protein>
    <recommendedName>
        <fullName evidence="5">DUF308 domain-containing protein</fullName>
    </recommendedName>
</protein>
<dbReference type="Proteomes" id="UP001180845">
    <property type="component" value="Unassembled WGS sequence"/>
</dbReference>
<keyword evidence="2" id="KW-0812">Transmembrane</keyword>
<feature type="transmembrane region" description="Helical" evidence="2">
    <location>
        <begin position="119"/>
        <end position="137"/>
    </location>
</feature>
<evidence type="ECO:0000313" key="3">
    <source>
        <dbReference type="EMBL" id="MDR7303100.1"/>
    </source>
</evidence>
<dbReference type="EMBL" id="JAVDXW010000001">
    <property type="protein sequence ID" value="MDR7303100.1"/>
    <property type="molecule type" value="Genomic_DNA"/>
</dbReference>
<comment type="caution">
    <text evidence="3">The sequence shown here is derived from an EMBL/GenBank/DDBJ whole genome shotgun (WGS) entry which is preliminary data.</text>
</comment>
<evidence type="ECO:0000256" key="2">
    <source>
        <dbReference type="SAM" id="Phobius"/>
    </source>
</evidence>
<organism evidence="3 4">
    <name type="scientific">Haloactinomyces albus</name>
    <dbReference type="NCBI Taxonomy" id="1352928"/>
    <lineage>
        <taxon>Bacteria</taxon>
        <taxon>Bacillati</taxon>
        <taxon>Actinomycetota</taxon>
        <taxon>Actinomycetes</taxon>
        <taxon>Actinopolysporales</taxon>
        <taxon>Actinopolysporaceae</taxon>
        <taxon>Haloactinomyces</taxon>
    </lineage>
</organism>
<proteinExistence type="predicted"/>
<gene>
    <name evidence="3" type="ORF">JOF55_003281</name>
</gene>
<name>A0AAE4CM91_9ACTN</name>
<keyword evidence="2" id="KW-0472">Membrane</keyword>